<keyword evidence="2" id="KW-0732">Signal</keyword>
<organism evidence="3 4">
    <name type="scientific">Paracoccus alcaliphilus</name>
    <dbReference type="NCBI Taxonomy" id="34002"/>
    <lineage>
        <taxon>Bacteria</taxon>
        <taxon>Pseudomonadati</taxon>
        <taxon>Pseudomonadota</taxon>
        <taxon>Alphaproteobacteria</taxon>
        <taxon>Rhodobacterales</taxon>
        <taxon>Paracoccaceae</taxon>
        <taxon>Paracoccus</taxon>
    </lineage>
</organism>
<feature type="compositionally biased region" description="Pro residues" evidence="1">
    <location>
        <begin position="51"/>
        <end position="65"/>
    </location>
</feature>
<feature type="chain" id="PRO_5011622836" description="Lipoprotein" evidence="2">
    <location>
        <begin position="25"/>
        <end position="65"/>
    </location>
</feature>
<evidence type="ECO:0000256" key="1">
    <source>
        <dbReference type="SAM" id="MobiDB-lite"/>
    </source>
</evidence>
<proteinExistence type="predicted"/>
<protein>
    <recommendedName>
        <fullName evidence="5">Lipoprotein</fullName>
    </recommendedName>
</protein>
<dbReference type="PROSITE" id="PS51257">
    <property type="entry name" value="PROKAR_LIPOPROTEIN"/>
    <property type="match status" value="1"/>
</dbReference>
<evidence type="ECO:0000313" key="3">
    <source>
        <dbReference type="EMBL" id="SEN25818.1"/>
    </source>
</evidence>
<dbReference type="Proteomes" id="UP000199054">
    <property type="component" value="Unassembled WGS sequence"/>
</dbReference>
<sequence>MSVRHKPLRAFVVVAALAATTALAACKEDGEAGDAAITDPAAAPATEAPAPEAPAPEAPAPAPEG</sequence>
<name>A0A1H8F477_9RHOB</name>
<feature type="region of interest" description="Disordered" evidence="1">
    <location>
        <begin position="31"/>
        <end position="65"/>
    </location>
</feature>
<gene>
    <name evidence="3" type="ORF">SAMN04489859_1003118</name>
</gene>
<evidence type="ECO:0008006" key="5">
    <source>
        <dbReference type="Google" id="ProtNLM"/>
    </source>
</evidence>
<keyword evidence="4" id="KW-1185">Reference proteome</keyword>
<reference evidence="3 4" key="1">
    <citation type="submission" date="2016-10" db="EMBL/GenBank/DDBJ databases">
        <authorList>
            <person name="de Groot N.N."/>
        </authorList>
    </citation>
    <scope>NUCLEOTIDE SEQUENCE [LARGE SCALE GENOMIC DNA]</scope>
    <source>
        <strain evidence="3 4">DSM 8512</strain>
    </source>
</reference>
<dbReference type="EMBL" id="FODE01000003">
    <property type="protein sequence ID" value="SEN25818.1"/>
    <property type="molecule type" value="Genomic_DNA"/>
</dbReference>
<dbReference type="RefSeq" id="WP_139208104.1">
    <property type="nucleotide sequence ID" value="NZ_CP067125.1"/>
</dbReference>
<dbReference type="AlphaFoldDB" id="A0A1H8F477"/>
<dbReference type="STRING" id="34002.SAMN04489859_1003118"/>
<feature type="compositionally biased region" description="Low complexity" evidence="1">
    <location>
        <begin position="33"/>
        <end position="50"/>
    </location>
</feature>
<feature type="signal peptide" evidence="2">
    <location>
        <begin position="1"/>
        <end position="24"/>
    </location>
</feature>
<accession>A0A1H8F477</accession>
<evidence type="ECO:0000256" key="2">
    <source>
        <dbReference type="SAM" id="SignalP"/>
    </source>
</evidence>
<evidence type="ECO:0000313" key="4">
    <source>
        <dbReference type="Proteomes" id="UP000199054"/>
    </source>
</evidence>